<organism evidence="2 3">
    <name type="scientific">Saccharothrix syringae</name>
    <name type="common">Nocardiopsis syringae</name>
    <dbReference type="NCBI Taxonomy" id="103733"/>
    <lineage>
        <taxon>Bacteria</taxon>
        <taxon>Bacillati</taxon>
        <taxon>Actinomycetota</taxon>
        <taxon>Actinomycetes</taxon>
        <taxon>Pseudonocardiales</taxon>
        <taxon>Pseudonocardiaceae</taxon>
        <taxon>Saccharothrix</taxon>
    </lineage>
</organism>
<keyword evidence="3" id="KW-1185">Reference proteome</keyword>
<evidence type="ECO:0000313" key="3">
    <source>
        <dbReference type="Proteomes" id="UP000325787"/>
    </source>
</evidence>
<evidence type="ECO:0000313" key="2">
    <source>
        <dbReference type="EMBL" id="QFZ20979.1"/>
    </source>
</evidence>
<reference evidence="3" key="1">
    <citation type="journal article" date="2021" name="Curr. Microbiol.">
        <title>Complete genome of nocamycin-producing strain Saccharothrix syringae NRRL B-16468 reveals the biosynthetic potential for secondary metabolites.</title>
        <authorList>
            <person name="Mo X."/>
            <person name="Yang S."/>
        </authorList>
    </citation>
    <scope>NUCLEOTIDE SEQUENCE [LARGE SCALE GENOMIC DNA]</scope>
    <source>
        <strain evidence="3">ATCC 51364 / DSM 43886 / JCM 6844 / KCTC 9398 / NBRC 14523 / NRRL B-16468 / INA 2240</strain>
    </source>
</reference>
<evidence type="ECO:0000256" key="1">
    <source>
        <dbReference type="SAM" id="MobiDB-lite"/>
    </source>
</evidence>
<protein>
    <submittedName>
        <fullName evidence="2">Uncharacterized protein</fullName>
    </submittedName>
</protein>
<accession>A0A5Q0H4B9</accession>
<dbReference type="Proteomes" id="UP000325787">
    <property type="component" value="Chromosome"/>
</dbReference>
<feature type="region of interest" description="Disordered" evidence="1">
    <location>
        <begin position="1"/>
        <end position="42"/>
    </location>
</feature>
<feature type="region of interest" description="Disordered" evidence="1">
    <location>
        <begin position="346"/>
        <end position="377"/>
    </location>
</feature>
<dbReference type="OrthoDB" id="5148996at2"/>
<dbReference type="AlphaFoldDB" id="A0A5Q0H4B9"/>
<name>A0A5Q0H4B9_SACSY</name>
<feature type="region of interest" description="Disordered" evidence="1">
    <location>
        <begin position="112"/>
        <end position="140"/>
    </location>
</feature>
<dbReference type="EMBL" id="CP034550">
    <property type="protein sequence ID" value="QFZ20979.1"/>
    <property type="molecule type" value="Genomic_DNA"/>
</dbReference>
<gene>
    <name evidence="2" type="ORF">EKG83_29540</name>
</gene>
<proteinExistence type="predicted"/>
<dbReference type="KEGG" id="ssyi:EKG83_29540"/>
<sequence length="377" mass="40074">MPARPGRQGVGAAHHPGDPRGQGGGRQLHLRQQRPGGLAVDAEVAGALDGRTGDDLVGRHERLAPARPAVEQQLEHHPALLAPHAPQPAAPTAASAPGPPWYTARYRSTPRSWPCSPGRPVGHRRSRPRRWTSPCKPQQKTNWCRDAAGASIAGHHGYAVSRNRFCALSMDLSTANDCPDNQATLAEVQRGFARLGFRNAGTYAYHHLTYSAIQDQLNAGRPIETRIGWKPGAATCTSSTATTAPRAGSAGQPPVHLGDLQPLRRQLQLRVDPHADRGADGSVWTVRDGDRWVVATIATGDVEARRARELPPGGVLLREPQTNTWYAVVGGDVGPRSGVGAQQCGHVRGRPAMPTPARPTRGVEPGAGGVQPASRPS</sequence>
<feature type="compositionally biased region" description="Basic residues" evidence="1">
    <location>
        <begin position="121"/>
        <end position="130"/>
    </location>
</feature>